<dbReference type="AlphaFoldDB" id="A0A7I8KAH2"/>
<evidence type="ECO:0000313" key="2">
    <source>
        <dbReference type="EMBL" id="CAA7394777.1"/>
    </source>
</evidence>
<protein>
    <submittedName>
        <fullName evidence="2">Uncharacterized protein</fullName>
    </submittedName>
</protein>
<proteinExistence type="predicted"/>
<dbReference type="Proteomes" id="UP000663760">
    <property type="component" value="Chromosome 4"/>
</dbReference>
<accession>A0A7I8KAH2</accession>
<evidence type="ECO:0000256" key="1">
    <source>
        <dbReference type="SAM" id="MobiDB-lite"/>
    </source>
</evidence>
<name>A0A7I8KAH2_SPIIN</name>
<keyword evidence="3" id="KW-1185">Reference proteome</keyword>
<feature type="region of interest" description="Disordered" evidence="1">
    <location>
        <begin position="1"/>
        <end position="24"/>
    </location>
</feature>
<gene>
    <name evidence="2" type="ORF">SI8410_04005438</name>
</gene>
<evidence type="ECO:0000313" key="3">
    <source>
        <dbReference type="Proteomes" id="UP000663760"/>
    </source>
</evidence>
<reference evidence="2" key="1">
    <citation type="submission" date="2020-02" db="EMBL/GenBank/DDBJ databases">
        <authorList>
            <person name="Scholz U."/>
            <person name="Mascher M."/>
            <person name="Fiebig A."/>
        </authorList>
    </citation>
    <scope>NUCLEOTIDE SEQUENCE</scope>
</reference>
<dbReference type="EMBL" id="LR746267">
    <property type="protein sequence ID" value="CAA7394777.1"/>
    <property type="molecule type" value="Genomic_DNA"/>
</dbReference>
<sequence>MSLGVPYQYSPHLNPPCPQDGSQETDALSLKLLPMLLRIREDLPI</sequence>
<organism evidence="2 3">
    <name type="scientific">Spirodela intermedia</name>
    <name type="common">Intermediate duckweed</name>
    <dbReference type="NCBI Taxonomy" id="51605"/>
    <lineage>
        <taxon>Eukaryota</taxon>
        <taxon>Viridiplantae</taxon>
        <taxon>Streptophyta</taxon>
        <taxon>Embryophyta</taxon>
        <taxon>Tracheophyta</taxon>
        <taxon>Spermatophyta</taxon>
        <taxon>Magnoliopsida</taxon>
        <taxon>Liliopsida</taxon>
        <taxon>Araceae</taxon>
        <taxon>Lemnoideae</taxon>
        <taxon>Spirodela</taxon>
    </lineage>
</organism>